<evidence type="ECO:0000259" key="1">
    <source>
        <dbReference type="PROSITE" id="PS50943"/>
    </source>
</evidence>
<organism evidence="2 3">
    <name type="scientific">Salipaludibacillus agaradhaerens</name>
    <name type="common">Bacillus agaradhaerens</name>
    <dbReference type="NCBI Taxonomy" id="76935"/>
    <lineage>
        <taxon>Bacteria</taxon>
        <taxon>Bacillati</taxon>
        <taxon>Bacillota</taxon>
        <taxon>Bacilli</taxon>
        <taxon>Bacillales</taxon>
        <taxon>Bacillaceae</taxon>
    </lineage>
</organism>
<dbReference type="InterPro" id="IPR010982">
    <property type="entry name" value="Lambda_DNA-bd_dom_sf"/>
</dbReference>
<evidence type="ECO:0000313" key="3">
    <source>
        <dbReference type="Proteomes" id="UP001057753"/>
    </source>
</evidence>
<dbReference type="InterPro" id="IPR001387">
    <property type="entry name" value="Cro/C1-type_HTH"/>
</dbReference>
<dbReference type="SUPFAM" id="SSF48452">
    <property type="entry name" value="TPR-like"/>
    <property type="match status" value="1"/>
</dbReference>
<dbReference type="Gene3D" id="1.25.40.10">
    <property type="entry name" value="Tetratricopeptide repeat domain"/>
    <property type="match status" value="1"/>
</dbReference>
<dbReference type="EMBL" id="JABXYM010000001">
    <property type="protein sequence ID" value="MCR6095011.1"/>
    <property type="molecule type" value="Genomic_DNA"/>
</dbReference>
<dbReference type="PROSITE" id="PS50943">
    <property type="entry name" value="HTH_CROC1"/>
    <property type="match status" value="1"/>
</dbReference>
<gene>
    <name evidence="2" type="ORF">HXA33_00425</name>
</gene>
<feature type="domain" description="HTH cro/C1-type" evidence="1">
    <location>
        <begin position="10"/>
        <end position="63"/>
    </location>
</feature>
<keyword evidence="3" id="KW-1185">Reference proteome</keyword>
<proteinExistence type="predicted"/>
<dbReference type="CDD" id="cd00093">
    <property type="entry name" value="HTH_XRE"/>
    <property type="match status" value="1"/>
</dbReference>
<name>A0A9Q4FWX1_SALAG</name>
<dbReference type="SMART" id="SM00530">
    <property type="entry name" value="HTH_XRE"/>
    <property type="match status" value="1"/>
</dbReference>
<dbReference type="Proteomes" id="UP001057753">
    <property type="component" value="Unassembled WGS sequence"/>
</dbReference>
<evidence type="ECO:0000313" key="2">
    <source>
        <dbReference type="EMBL" id="MCR6095011.1"/>
    </source>
</evidence>
<dbReference type="AlphaFoldDB" id="A0A9Q4FWX1"/>
<dbReference type="InterPro" id="IPR053163">
    <property type="entry name" value="HTH-type_regulator_Rgg"/>
</dbReference>
<accession>A0A9Q4FWX1</accession>
<reference evidence="2" key="1">
    <citation type="submission" date="2020-06" db="EMBL/GenBank/DDBJ databases">
        <title>Insight into the genomes of haloalkaliphilic bacilli from Kenyan soda lakes.</title>
        <authorList>
            <person name="Mwirichia R."/>
            <person name="Villamizar G.C."/>
            <person name="Poehlein A."/>
            <person name="Mugweru J."/>
            <person name="Kipnyargis A."/>
            <person name="Kiplimo D."/>
            <person name="Orwa P."/>
            <person name="Daniel R."/>
        </authorList>
    </citation>
    <scope>NUCLEOTIDE SEQUENCE</scope>
    <source>
        <strain evidence="2">B1096_S55</strain>
    </source>
</reference>
<dbReference type="PANTHER" id="PTHR37038">
    <property type="entry name" value="TRANSCRIPTIONAL REGULATOR-RELATED"/>
    <property type="match status" value="1"/>
</dbReference>
<dbReference type="Pfam" id="PF18768">
    <property type="entry name" value="RNPP_C"/>
    <property type="match status" value="1"/>
</dbReference>
<dbReference type="SUPFAM" id="SSF47413">
    <property type="entry name" value="lambda repressor-like DNA-binding domains"/>
    <property type="match status" value="1"/>
</dbReference>
<dbReference type="GO" id="GO:0003677">
    <property type="term" value="F:DNA binding"/>
    <property type="evidence" value="ECO:0007669"/>
    <property type="project" value="InterPro"/>
</dbReference>
<dbReference type="PANTHER" id="PTHR37038:SF14">
    <property type="entry name" value="TRANSCRIPTIONAL ACTIVATOR"/>
    <property type="match status" value="1"/>
</dbReference>
<protein>
    <submittedName>
        <fullName evidence="2">Helix-turn-helix transcriptional regulator</fullName>
    </submittedName>
</protein>
<dbReference type="RefSeq" id="WP_257819644.1">
    <property type="nucleotide sequence ID" value="NZ_JABXYM010000001.1"/>
</dbReference>
<sequence length="292" mass="34201">MNYELIGENIKMYREKAGMSQTDLADGICSQAQISRIEKGEVIPLSTTLYQIAKKLEIDINDFFNMAHYKRFDYINEVKNEIRKSIRLKDYRTVYDIVNSEKRNAVFSSIEHQQFLMWHEGISSYYLKKGFRRSLDVLLKSLQLTRSKEKTLYSATEIEILNSIGIIFNEEGELTLSVQYYEQALREMHKCQKKMDLTKIRVYYGLTKSLTALGRHRDSFAYAQNGIRLCAQLESLYLLGELHFQAGMNCFHMKQLKKSGVHLYKAQLTFEIMDNDEYVEIIKANIKELFPV</sequence>
<dbReference type="Pfam" id="PF01381">
    <property type="entry name" value="HTH_3"/>
    <property type="match status" value="1"/>
</dbReference>
<dbReference type="InterPro" id="IPR041315">
    <property type="entry name" value="PlcR_TPR"/>
</dbReference>
<comment type="caution">
    <text evidence="2">The sequence shown here is derived from an EMBL/GenBank/DDBJ whole genome shotgun (WGS) entry which is preliminary data.</text>
</comment>
<dbReference type="InterPro" id="IPR011990">
    <property type="entry name" value="TPR-like_helical_dom_sf"/>
</dbReference>